<organism evidence="3 4">
    <name type="scientific">Paramuricea clavata</name>
    <name type="common">Red gorgonian</name>
    <name type="synonym">Violescent sea-whip</name>
    <dbReference type="NCBI Taxonomy" id="317549"/>
    <lineage>
        <taxon>Eukaryota</taxon>
        <taxon>Metazoa</taxon>
        <taxon>Cnidaria</taxon>
        <taxon>Anthozoa</taxon>
        <taxon>Octocorallia</taxon>
        <taxon>Malacalcyonacea</taxon>
        <taxon>Plexauridae</taxon>
        <taxon>Paramuricea</taxon>
    </lineage>
</organism>
<comment type="caution">
    <text evidence="3">The sequence shown here is derived from an EMBL/GenBank/DDBJ whole genome shotgun (WGS) entry which is preliminary data.</text>
</comment>
<reference evidence="3" key="1">
    <citation type="submission" date="2020-04" db="EMBL/GenBank/DDBJ databases">
        <authorList>
            <person name="Alioto T."/>
            <person name="Alioto T."/>
            <person name="Gomez Garrido J."/>
        </authorList>
    </citation>
    <scope>NUCLEOTIDE SEQUENCE</scope>
    <source>
        <strain evidence="3">A484AB</strain>
    </source>
</reference>
<evidence type="ECO:0000256" key="1">
    <source>
        <dbReference type="ARBA" id="ARBA00022737"/>
    </source>
</evidence>
<dbReference type="AlphaFoldDB" id="A0A6S7ITI7"/>
<dbReference type="OrthoDB" id="5986860at2759"/>
<dbReference type="Gene3D" id="3.40.50.300">
    <property type="entry name" value="P-loop containing nucleotide triphosphate hydrolases"/>
    <property type="match status" value="1"/>
</dbReference>
<feature type="domain" description="Nephrocystin 3-like N-terminal" evidence="2">
    <location>
        <begin position="238"/>
        <end position="341"/>
    </location>
</feature>
<proteinExistence type="predicted"/>
<gene>
    <name evidence="3" type="ORF">PACLA_8A061097</name>
</gene>
<dbReference type="EMBL" id="CACRXK020012074">
    <property type="protein sequence ID" value="CAB4022645.1"/>
    <property type="molecule type" value="Genomic_DNA"/>
</dbReference>
<evidence type="ECO:0000313" key="4">
    <source>
        <dbReference type="Proteomes" id="UP001152795"/>
    </source>
</evidence>
<keyword evidence="4" id="KW-1185">Reference proteome</keyword>
<accession>A0A6S7ITI7</accession>
<dbReference type="Proteomes" id="UP001152795">
    <property type="component" value="Unassembled WGS sequence"/>
</dbReference>
<protein>
    <recommendedName>
        <fullName evidence="2">Nephrocystin 3-like N-terminal domain-containing protein</fullName>
    </recommendedName>
</protein>
<evidence type="ECO:0000313" key="3">
    <source>
        <dbReference type="EMBL" id="CAB4022645.1"/>
    </source>
</evidence>
<dbReference type="InterPro" id="IPR056884">
    <property type="entry name" value="NPHP3-like_N"/>
</dbReference>
<dbReference type="InterPro" id="IPR027417">
    <property type="entry name" value="P-loop_NTPase"/>
</dbReference>
<evidence type="ECO:0000259" key="2">
    <source>
        <dbReference type="Pfam" id="PF24883"/>
    </source>
</evidence>
<keyword evidence="1" id="KW-0677">Repeat</keyword>
<sequence>MFNTGVDLSNIAAARSARNLWAHAPLLHISNADKVNAFASLTSLLQDPELNGDKDVQDAIKELSSLPHTGLAVIEEKELEVIAQLQRELGQDINILESDMTFWKDQVEATLEQIEDLRKRLDEFVTKNELHDALEIAKKEIKEELKVYINSRLEKAKSESQQRFCDGRSELKFNPVSDRMKEELKKISGIGSLVPSLYGVVLEQAKARSPKSLSVGTREKNWLDTIIMVSSQFFSLVPYCQKDNPRTCDLESLVYSLRSMLSKSLPEYAALVEILQTDKFGNDPNELFDSLITTPLQQLNENTKHFLIIDGLDEGGAKIASCIARLSGTLPSWLRVILTARHNAPALSGLF</sequence>
<dbReference type="Pfam" id="PF24883">
    <property type="entry name" value="NPHP3_N"/>
    <property type="match status" value="1"/>
</dbReference>
<name>A0A6S7ITI7_PARCT</name>